<proteinExistence type="predicted"/>
<dbReference type="EMBL" id="CAADGD010000122">
    <property type="protein sequence ID" value="VFK72553.1"/>
    <property type="molecule type" value="Genomic_DNA"/>
</dbReference>
<dbReference type="EMBL" id="CAADFZ010000129">
    <property type="protein sequence ID" value="VFK67180.1"/>
    <property type="molecule type" value="Genomic_DNA"/>
</dbReference>
<reference evidence="3" key="1">
    <citation type="submission" date="2019-02" db="EMBL/GenBank/DDBJ databases">
        <authorList>
            <person name="Gruber-Vodicka R. H."/>
            <person name="Seah K. B. B."/>
        </authorList>
    </citation>
    <scope>NUCLEOTIDE SEQUENCE</scope>
    <source>
        <strain evidence="3">BECK_BY19</strain>
        <strain evidence="2">BECK_BY8</strain>
    </source>
</reference>
<evidence type="ECO:0000313" key="3">
    <source>
        <dbReference type="EMBL" id="VFK72553.1"/>
    </source>
</evidence>
<organism evidence="3">
    <name type="scientific">Candidatus Kentrum sp. UNK</name>
    <dbReference type="NCBI Taxonomy" id="2126344"/>
    <lineage>
        <taxon>Bacteria</taxon>
        <taxon>Pseudomonadati</taxon>
        <taxon>Pseudomonadota</taxon>
        <taxon>Gammaproteobacteria</taxon>
        <taxon>Candidatus Kentrum</taxon>
    </lineage>
</organism>
<keyword evidence="1" id="KW-1133">Transmembrane helix</keyword>
<dbReference type="AlphaFoldDB" id="A0A451B2Q5"/>
<name>A0A451B2Q5_9GAMM</name>
<protein>
    <submittedName>
        <fullName evidence="3">Uncharacterized protein</fullName>
    </submittedName>
</protein>
<keyword evidence="1" id="KW-0472">Membrane</keyword>
<keyword evidence="1" id="KW-0812">Transmembrane</keyword>
<sequence>MKKYRNFVAAHVVIASHSPHIATIFYYIATIDLRNASIEFREISISDDITTQ</sequence>
<gene>
    <name evidence="2" type="ORF">BECKUNK1418G_GA0071005_11292</name>
    <name evidence="3" type="ORF">BECKUNK1418H_GA0071006_11222</name>
</gene>
<evidence type="ECO:0000313" key="2">
    <source>
        <dbReference type="EMBL" id="VFK67180.1"/>
    </source>
</evidence>
<accession>A0A451B2Q5</accession>
<feature type="transmembrane region" description="Helical" evidence="1">
    <location>
        <begin position="7"/>
        <end position="29"/>
    </location>
</feature>
<evidence type="ECO:0000256" key="1">
    <source>
        <dbReference type="SAM" id="Phobius"/>
    </source>
</evidence>